<evidence type="ECO:0000313" key="8">
    <source>
        <dbReference type="EMBL" id="CEN48417.1"/>
    </source>
</evidence>
<dbReference type="EMBL" id="CDOI01000173">
    <property type="protein sequence ID" value="CEN48417.1"/>
    <property type="molecule type" value="Genomic_DNA"/>
</dbReference>
<evidence type="ECO:0000259" key="7">
    <source>
        <dbReference type="Pfam" id="PF08281"/>
    </source>
</evidence>
<dbReference type="RefSeq" id="WP_042344935.1">
    <property type="nucleotide sequence ID" value="NZ_CDOH01000159.1"/>
</dbReference>
<dbReference type="Pfam" id="PF04542">
    <property type="entry name" value="Sigma70_r2"/>
    <property type="match status" value="1"/>
</dbReference>
<dbReference type="InterPro" id="IPR013249">
    <property type="entry name" value="RNA_pol_sigma70_r4_t2"/>
</dbReference>
<dbReference type="Pfam" id="PF08281">
    <property type="entry name" value="Sigma70_r4_2"/>
    <property type="match status" value="1"/>
</dbReference>
<evidence type="ECO:0000256" key="5">
    <source>
        <dbReference type="ARBA" id="ARBA00023163"/>
    </source>
</evidence>
<dbReference type="Proteomes" id="UP000045051">
    <property type="component" value="Unassembled WGS sequence"/>
</dbReference>
<dbReference type="Gene3D" id="1.10.1740.10">
    <property type="match status" value="1"/>
</dbReference>
<dbReference type="PANTHER" id="PTHR43133">
    <property type="entry name" value="RNA POLYMERASE ECF-TYPE SIGMA FACTO"/>
    <property type="match status" value="1"/>
</dbReference>
<evidence type="ECO:0000313" key="9">
    <source>
        <dbReference type="Proteomes" id="UP000045051"/>
    </source>
</evidence>
<dbReference type="InterPro" id="IPR036388">
    <property type="entry name" value="WH-like_DNA-bd_sf"/>
</dbReference>
<keyword evidence="3" id="KW-0731">Sigma factor</keyword>
<evidence type="ECO:0000256" key="2">
    <source>
        <dbReference type="ARBA" id="ARBA00023015"/>
    </source>
</evidence>
<name>A0A0B7IEI3_9FLAO</name>
<dbReference type="Gene3D" id="1.10.10.10">
    <property type="entry name" value="Winged helix-like DNA-binding domain superfamily/Winged helix DNA-binding domain"/>
    <property type="match status" value="1"/>
</dbReference>
<evidence type="ECO:0000259" key="6">
    <source>
        <dbReference type="Pfam" id="PF04542"/>
    </source>
</evidence>
<accession>A0A0B7IEI3</accession>
<keyword evidence="5" id="KW-0804">Transcription</keyword>
<keyword evidence="9" id="KW-1185">Reference proteome</keyword>
<gene>
    <name evidence="8" type="ORF">CCAND38_60024</name>
</gene>
<dbReference type="InterPro" id="IPR039425">
    <property type="entry name" value="RNA_pol_sigma-70-like"/>
</dbReference>
<evidence type="ECO:0000256" key="3">
    <source>
        <dbReference type="ARBA" id="ARBA00023082"/>
    </source>
</evidence>
<protein>
    <submittedName>
        <fullName evidence="8">RNA polymerase sigma factor, sigma-70 family</fullName>
    </submittedName>
</protein>
<dbReference type="AlphaFoldDB" id="A0A0B7IEI3"/>
<dbReference type="GO" id="GO:0003677">
    <property type="term" value="F:DNA binding"/>
    <property type="evidence" value="ECO:0007669"/>
    <property type="project" value="UniProtKB-KW"/>
</dbReference>
<dbReference type="InterPro" id="IPR007627">
    <property type="entry name" value="RNA_pol_sigma70_r2"/>
</dbReference>
<dbReference type="SUPFAM" id="SSF88659">
    <property type="entry name" value="Sigma3 and sigma4 domains of RNA polymerase sigma factors"/>
    <property type="match status" value="1"/>
</dbReference>
<feature type="domain" description="RNA polymerase sigma factor 70 region 4 type 2" evidence="7">
    <location>
        <begin position="121"/>
        <end position="173"/>
    </location>
</feature>
<feature type="domain" description="RNA polymerase sigma-70 region 2" evidence="6">
    <location>
        <begin position="14"/>
        <end position="78"/>
    </location>
</feature>
<proteinExistence type="inferred from homology"/>
<dbReference type="PANTHER" id="PTHR43133:SF8">
    <property type="entry name" value="RNA POLYMERASE SIGMA FACTOR HI_1459-RELATED"/>
    <property type="match status" value="1"/>
</dbReference>
<dbReference type="InterPro" id="IPR013324">
    <property type="entry name" value="RNA_pol_sigma_r3/r4-like"/>
</dbReference>
<dbReference type="SUPFAM" id="SSF88946">
    <property type="entry name" value="Sigma2 domain of RNA polymerase sigma factors"/>
    <property type="match status" value="1"/>
</dbReference>
<dbReference type="InterPro" id="IPR014284">
    <property type="entry name" value="RNA_pol_sigma-70_dom"/>
</dbReference>
<dbReference type="GO" id="GO:0006352">
    <property type="term" value="P:DNA-templated transcription initiation"/>
    <property type="evidence" value="ECO:0007669"/>
    <property type="project" value="InterPro"/>
</dbReference>
<organism evidence="8 9">
    <name type="scientific">Capnocytophaga canis</name>
    <dbReference type="NCBI Taxonomy" id="1848903"/>
    <lineage>
        <taxon>Bacteria</taxon>
        <taxon>Pseudomonadati</taxon>
        <taxon>Bacteroidota</taxon>
        <taxon>Flavobacteriia</taxon>
        <taxon>Flavobacteriales</taxon>
        <taxon>Flavobacteriaceae</taxon>
        <taxon>Capnocytophaga</taxon>
    </lineage>
</organism>
<evidence type="ECO:0000256" key="1">
    <source>
        <dbReference type="ARBA" id="ARBA00010641"/>
    </source>
</evidence>
<dbReference type="InterPro" id="IPR013325">
    <property type="entry name" value="RNA_pol_sigma_r2"/>
</dbReference>
<dbReference type="NCBIfam" id="TIGR02937">
    <property type="entry name" value="sigma70-ECF"/>
    <property type="match status" value="1"/>
</dbReference>
<evidence type="ECO:0000256" key="4">
    <source>
        <dbReference type="ARBA" id="ARBA00023125"/>
    </source>
</evidence>
<keyword evidence="4" id="KW-0238">DNA-binding</keyword>
<reference evidence="8 9" key="1">
    <citation type="submission" date="2015-01" db="EMBL/GenBank/DDBJ databases">
        <authorList>
            <person name="MANFREDI Pablo"/>
        </authorList>
    </citation>
    <scope>NUCLEOTIDE SEQUENCE [LARGE SCALE GENOMIC DNA]</scope>
    <source>
        <strain evidence="8 9">CcD38</strain>
    </source>
</reference>
<comment type="similarity">
    <text evidence="1">Belongs to the sigma-70 factor family. ECF subfamily.</text>
</comment>
<keyword evidence="2" id="KW-0805">Transcription regulation</keyword>
<dbReference type="GO" id="GO:0016987">
    <property type="term" value="F:sigma factor activity"/>
    <property type="evidence" value="ECO:0007669"/>
    <property type="project" value="UniProtKB-KW"/>
</dbReference>
<sequence>MVDKTKDQQITLWIEMYSESLLNRALYLVSDKEDAADIVQEVFLVAYTSFESFQGKSSPLTWLYNILHNKTADFYRNKYKNPVSTSLSDFFDEDGIWTDQSVLNFWQEISENSSEKEDFSRALDECIEKLPQRWRFLVKLYYLEEKKTEVVCQEMEISTTNMWKILQRSRLQLRKCLEINWFGDV</sequence>